<dbReference type="EMBL" id="CP003879">
    <property type="protein sequence ID" value="AFU69309.1"/>
    <property type="molecule type" value="Genomic_DNA"/>
</dbReference>
<dbReference type="Pfam" id="PF16267">
    <property type="entry name" value="DUF4920"/>
    <property type="match status" value="1"/>
</dbReference>
<gene>
    <name evidence="2" type="ordered locus">P700755_002556</name>
</gene>
<dbReference type="InterPro" id="IPR032577">
    <property type="entry name" value="DUF4920"/>
</dbReference>
<evidence type="ECO:0000313" key="3">
    <source>
        <dbReference type="Proteomes" id="UP000008514"/>
    </source>
</evidence>
<reference evidence="2" key="2">
    <citation type="submission" date="2012-09" db="EMBL/GenBank/DDBJ databases">
        <title>The complete sequence of Psychroflexus torquis an extreme psychrophile from sea-ice that is stimulated by light.</title>
        <authorList>
            <person name="Feng S."/>
            <person name="Powell S.M."/>
            <person name="Bowman J.P."/>
        </authorList>
    </citation>
    <scope>NUCLEOTIDE SEQUENCE [LARGE SCALE GENOMIC DNA]</scope>
    <source>
        <strain evidence="2">ATCC 700755</strain>
    </source>
</reference>
<evidence type="ECO:0008006" key="4">
    <source>
        <dbReference type="Google" id="ProtNLM"/>
    </source>
</evidence>
<feature type="chain" id="PRO_5003879338" description="DUF4920 domain-containing protein" evidence="1">
    <location>
        <begin position="22"/>
        <end position="178"/>
    </location>
</feature>
<reference evidence="2" key="1">
    <citation type="submission" date="2006-03" db="EMBL/GenBank/DDBJ databases">
        <authorList>
            <person name="Bowman J."/>
            <person name="Ferriera S."/>
            <person name="Johnson J."/>
            <person name="Kravitz S."/>
            <person name="Halpern A."/>
            <person name="Remington K."/>
            <person name="Beeson K."/>
            <person name="Tran B."/>
            <person name="Rogers Y.-H."/>
            <person name="Friedman R."/>
            <person name="Venter J.C."/>
        </authorList>
    </citation>
    <scope>NUCLEOTIDE SEQUENCE [LARGE SCALE GENOMIC DNA]</scope>
    <source>
        <strain evidence="2">ATCC 700755</strain>
    </source>
</reference>
<proteinExistence type="predicted"/>
<dbReference type="PROSITE" id="PS51257">
    <property type="entry name" value="PROKAR_LIPOPROTEIN"/>
    <property type="match status" value="1"/>
</dbReference>
<dbReference type="AlphaFoldDB" id="K4IFZ3"/>
<evidence type="ECO:0000313" key="2">
    <source>
        <dbReference type="EMBL" id="AFU69309.1"/>
    </source>
</evidence>
<protein>
    <recommendedName>
        <fullName evidence="4">DUF4920 domain-containing protein</fullName>
    </recommendedName>
</protein>
<evidence type="ECO:0000256" key="1">
    <source>
        <dbReference type="SAM" id="SignalP"/>
    </source>
</evidence>
<dbReference type="eggNOG" id="ENOG5031D3D">
    <property type="taxonomic scope" value="Bacteria"/>
</dbReference>
<dbReference type="STRING" id="313595.P700755_002556"/>
<feature type="signal peptide" evidence="1">
    <location>
        <begin position="1"/>
        <end position="21"/>
    </location>
</feature>
<sequence>MKKLLLLPILLMFLACGQQNSSEEKQKPIEKTTETPSEEKELSILTDDQFGVSFENKEVKKAEDMLKMYQDLSLGDTLQVQFQSQVQSVCAKKGCWMKLDLPEDMNVHVTFKNYGFYVPKDSKGHEMVVEGRAFIEKTDVETLKHYAEDAGKSKEDIAAIVSPKLNYRFIAKGAKAIK</sequence>
<organism evidence="2 3">
    <name type="scientific">Psychroflexus torquis (strain ATCC 700755 / CIP 106069 / ACAM 623)</name>
    <dbReference type="NCBI Taxonomy" id="313595"/>
    <lineage>
        <taxon>Bacteria</taxon>
        <taxon>Pseudomonadati</taxon>
        <taxon>Bacteroidota</taxon>
        <taxon>Flavobacteriia</taxon>
        <taxon>Flavobacteriales</taxon>
        <taxon>Flavobacteriaceae</taxon>
        <taxon>Psychroflexus</taxon>
    </lineage>
</organism>
<dbReference type="OrthoDB" id="129527at2"/>
<dbReference type="Proteomes" id="UP000008514">
    <property type="component" value="Chromosome"/>
</dbReference>
<keyword evidence="3" id="KW-1185">Reference proteome</keyword>
<dbReference type="RefSeq" id="WP_015024879.1">
    <property type="nucleotide sequence ID" value="NC_018721.1"/>
</dbReference>
<dbReference type="HOGENOM" id="CLU_133122_0_0_10"/>
<keyword evidence="1" id="KW-0732">Signal</keyword>
<accession>K4IFZ3</accession>
<name>K4IFZ3_PSYTT</name>
<dbReference type="KEGG" id="ptq:P700755_002556"/>